<dbReference type="Gene3D" id="3.10.580.10">
    <property type="entry name" value="CBS-domain"/>
    <property type="match status" value="1"/>
</dbReference>
<evidence type="ECO:0000313" key="5">
    <source>
        <dbReference type="Proteomes" id="UP000649179"/>
    </source>
</evidence>
<evidence type="ECO:0000256" key="1">
    <source>
        <dbReference type="ARBA" id="ARBA00023122"/>
    </source>
</evidence>
<evidence type="ECO:0000313" key="4">
    <source>
        <dbReference type="EMBL" id="GGF41384.1"/>
    </source>
</evidence>
<gene>
    <name evidence="4" type="ORF">GCM10011519_13960</name>
</gene>
<accession>A0A917BFC6</accession>
<dbReference type="RefSeq" id="WP_188779127.1">
    <property type="nucleotide sequence ID" value="NZ_BMKQ01000001.1"/>
</dbReference>
<evidence type="ECO:0000259" key="3">
    <source>
        <dbReference type="PROSITE" id="PS51371"/>
    </source>
</evidence>
<feature type="domain" description="CBS" evidence="3">
    <location>
        <begin position="8"/>
        <end position="64"/>
    </location>
</feature>
<evidence type="ECO:0000256" key="2">
    <source>
        <dbReference type="PROSITE-ProRule" id="PRU00703"/>
    </source>
</evidence>
<dbReference type="InterPro" id="IPR000644">
    <property type="entry name" value="CBS_dom"/>
</dbReference>
<name>A0A917BFC6_9ACTN</name>
<reference evidence="4" key="2">
    <citation type="submission" date="2020-09" db="EMBL/GenBank/DDBJ databases">
        <authorList>
            <person name="Sun Q."/>
            <person name="Zhou Y."/>
        </authorList>
    </citation>
    <scope>NUCLEOTIDE SEQUENCE</scope>
    <source>
        <strain evidence="4">CGMCC 1.16067</strain>
    </source>
</reference>
<dbReference type="PANTHER" id="PTHR43080:SF2">
    <property type="entry name" value="CBS DOMAIN-CONTAINING PROTEIN"/>
    <property type="match status" value="1"/>
</dbReference>
<dbReference type="SMART" id="SM00116">
    <property type="entry name" value="CBS"/>
    <property type="match status" value="2"/>
</dbReference>
<protein>
    <submittedName>
        <fullName evidence="4">Hypoxic response protein 1</fullName>
    </submittedName>
</protein>
<dbReference type="PROSITE" id="PS51371">
    <property type="entry name" value="CBS"/>
    <property type="match status" value="1"/>
</dbReference>
<dbReference type="PANTHER" id="PTHR43080">
    <property type="entry name" value="CBS DOMAIN-CONTAINING PROTEIN CBSX3, MITOCHONDRIAL"/>
    <property type="match status" value="1"/>
</dbReference>
<dbReference type="Pfam" id="PF00571">
    <property type="entry name" value="CBS"/>
    <property type="match status" value="2"/>
</dbReference>
<dbReference type="Proteomes" id="UP000649179">
    <property type="component" value="Unassembled WGS sequence"/>
</dbReference>
<dbReference type="InterPro" id="IPR046342">
    <property type="entry name" value="CBS_dom_sf"/>
</dbReference>
<dbReference type="SUPFAM" id="SSF54631">
    <property type="entry name" value="CBS-domain pair"/>
    <property type="match status" value="1"/>
</dbReference>
<sequence length="137" mass="14231">MLRVAEIMQPDPVCADARTDVVQVARLMRDHGLDQVPVCRGGAYVGMVCLVDVVHHCVAAGLDPATTPVSDVVPADDARAQAETSAEEALLTVLHTGQRCLAVLSGEQLAGTLSYADLVRALPDETVSGILAVVSGS</sequence>
<dbReference type="InterPro" id="IPR051257">
    <property type="entry name" value="Diverse_CBS-Domain"/>
</dbReference>
<comment type="caution">
    <text evidence="4">The sequence shown here is derived from an EMBL/GenBank/DDBJ whole genome shotgun (WGS) entry which is preliminary data.</text>
</comment>
<keyword evidence="1 2" id="KW-0129">CBS domain</keyword>
<dbReference type="AlphaFoldDB" id="A0A917BFC6"/>
<dbReference type="EMBL" id="BMKQ01000001">
    <property type="protein sequence ID" value="GGF41384.1"/>
    <property type="molecule type" value="Genomic_DNA"/>
</dbReference>
<keyword evidence="5" id="KW-1185">Reference proteome</keyword>
<organism evidence="4 5">
    <name type="scientific">Marmoricola endophyticus</name>
    <dbReference type="NCBI Taxonomy" id="2040280"/>
    <lineage>
        <taxon>Bacteria</taxon>
        <taxon>Bacillati</taxon>
        <taxon>Actinomycetota</taxon>
        <taxon>Actinomycetes</taxon>
        <taxon>Propionibacteriales</taxon>
        <taxon>Nocardioidaceae</taxon>
        <taxon>Marmoricola</taxon>
    </lineage>
</organism>
<proteinExistence type="predicted"/>
<reference evidence="4" key="1">
    <citation type="journal article" date="2014" name="Int. J. Syst. Evol. Microbiol.">
        <title>Complete genome sequence of Corynebacterium casei LMG S-19264T (=DSM 44701T), isolated from a smear-ripened cheese.</title>
        <authorList>
            <consortium name="US DOE Joint Genome Institute (JGI-PGF)"/>
            <person name="Walter F."/>
            <person name="Albersmeier A."/>
            <person name="Kalinowski J."/>
            <person name="Ruckert C."/>
        </authorList>
    </citation>
    <scope>NUCLEOTIDE SEQUENCE</scope>
    <source>
        <strain evidence="4">CGMCC 1.16067</strain>
    </source>
</reference>